<name>A0A8J2VF69_9BACL</name>
<reference evidence="1" key="2">
    <citation type="submission" date="2020-09" db="EMBL/GenBank/DDBJ databases">
        <authorList>
            <person name="Sun Q."/>
            <person name="Zhou Y."/>
        </authorList>
    </citation>
    <scope>NUCLEOTIDE SEQUENCE</scope>
    <source>
        <strain evidence="1">CGMCC 1.15179</strain>
    </source>
</reference>
<dbReference type="AlphaFoldDB" id="A0A8J2VF69"/>
<evidence type="ECO:0000313" key="2">
    <source>
        <dbReference type="Proteomes" id="UP000625210"/>
    </source>
</evidence>
<proteinExistence type="predicted"/>
<evidence type="ECO:0000313" key="1">
    <source>
        <dbReference type="EMBL" id="GGE16198.1"/>
    </source>
</evidence>
<keyword evidence="2" id="KW-1185">Reference proteome</keyword>
<protein>
    <submittedName>
        <fullName evidence="1">Uncharacterized protein</fullName>
    </submittedName>
</protein>
<organism evidence="1 2">
    <name type="scientific">Marinithermofilum abyssi</name>
    <dbReference type="NCBI Taxonomy" id="1571185"/>
    <lineage>
        <taxon>Bacteria</taxon>
        <taxon>Bacillati</taxon>
        <taxon>Bacillota</taxon>
        <taxon>Bacilli</taxon>
        <taxon>Bacillales</taxon>
        <taxon>Thermoactinomycetaceae</taxon>
        <taxon>Marinithermofilum</taxon>
    </lineage>
</organism>
<gene>
    <name evidence="1" type="ORF">GCM10011571_17320</name>
</gene>
<sequence>MVLGLVMTGWGWHDLHQQQSLGRVYQPQDKPERPLVVKVPPPMEEADDVVYKSIPKKGGIQWI</sequence>
<accession>A0A8J2VF69</accession>
<comment type="caution">
    <text evidence="1">The sequence shown here is derived from an EMBL/GenBank/DDBJ whole genome shotgun (WGS) entry which is preliminary data.</text>
</comment>
<dbReference type="EMBL" id="BMHQ01000005">
    <property type="protein sequence ID" value="GGE16198.1"/>
    <property type="molecule type" value="Genomic_DNA"/>
</dbReference>
<reference evidence="1" key="1">
    <citation type="journal article" date="2014" name="Int. J. Syst. Evol. Microbiol.">
        <title>Complete genome sequence of Corynebacterium casei LMG S-19264T (=DSM 44701T), isolated from a smear-ripened cheese.</title>
        <authorList>
            <consortium name="US DOE Joint Genome Institute (JGI-PGF)"/>
            <person name="Walter F."/>
            <person name="Albersmeier A."/>
            <person name="Kalinowski J."/>
            <person name="Ruckert C."/>
        </authorList>
    </citation>
    <scope>NUCLEOTIDE SEQUENCE</scope>
    <source>
        <strain evidence="1">CGMCC 1.15179</strain>
    </source>
</reference>
<dbReference type="Proteomes" id="UP000625210">
    <property type="component" value="Unassembled WGS sequence"/>
</dbReference>